<dbReference type="PIRSF" id="PIRSF000089">
    <property type="entry name" value="Electra_flavoP_a"/>
    <property type="match status" value="1"/>
</dbReference>
<feature type="binding site" evidence="7">
    <location>
        <begin position="309"/>
        <end position="310"/>
    </location>
    <ligand>
        <name>FAD</name>
        <dbReference type="ChEBI" id="CHEBI:57692"/>
    </ligand>
</feature>
<protein>
    <submittedName>
        <fullName evidence="9">Electron transfer flavoprotein alpha subunit apoprotein</fullName>
    </submittedName>
</protein>
<evidence type="ECO:0000256" key="6">
    <source>
        <dbReference type="ARBA" id="ARBA00023014"/>
    </source>
</evidence>
<reference evidence="9 10" key="1">
    <citation type="submission" date="2019-03" db="EMBL/GenBank/DDBJ databases">
        <title>Genomic Encyclopedia of Type Strains, Phase IV (KMG-IV): sequencing the most valuable type-strain genomes for metagenomic binning, comparative biology and taxonomic classification.</title>
        <authorList>
            <person name="Goeker M."/>
        </authorList>
    </citation>
    <scope>NUCLEOTIDE SEQUENCE [LARGE SCALE GENOMIC DNA]</scope>
    <source>
        <strain evidence="9 10">LX-B</strain>
    </source>
</reference>
<dbReference type="PANTHER" id="PTHR43153">
    <property type="entry name" value="ELECTRON TRANSFER FLAVOPROTEIN ALPHA"/>
    <property type="match status" value="1"/>
</dbReference>
<dbReference type="Gene3D" id="3.30.70.20">
    <property type="match status" value="1"/>
</dbReference>
<dbReference type="GO" id="GO:0009055">
    <property type="term" value="F:electron transfer activity"/>
    <property type="evidence" value="ECO:0007669"/>
    <property type="project" value="InterPro"/>
</dbReference>
<dbReference type="AlphaFoldDB" id="A0A4R1RFP1"/>
<dbReference type="GO" id="GO:0050660">
    <property type="term" value="F:flavin adenine dinucleotide binding"/>
    <property type="evidence" value="ECO:0007669"/>
    <property type="project" value="InterPro"/>
</dbReference>
<dbReference type="SUPFAM" id="SSF52402">
    <property type="entry name" value="Adenine nucleotide alpha hydrolases-like"/>
    <property type="match status" value="1"/>
</dbReference>
<evidence type="ECO:0000256" key="4">
    <source>
        <dbReference type="ARBA" id="ARBA00022827"/>
    </source>
</evidence>
<dbReference type="InterPro" id="IPR014729">
    <property type="entry name" value="Rossmann-like_a/b/a_fold"/>
</dbReference>
<dbReference type="Pfam" id="PF00766">
    <property type="entry name" value="ETF_alpha"/>
    <property type="match status" value="1"/>
</dbReference>
<dbReference type="InterPro" id="IPR029035">
    <property type="entry name" value="DHS-like_NAD/FAD-binding_dom"/>
</dbReference>
<feature type="binding site" evidence="7">
    <location>
        <begin position="340"/>
        <end position="347"/>
    </location>
    <ligand>
        <name>FAD</name>
        <dbReference type="ChEBI" id="CHEBI:57692"/>
    </ligand>
</feature>
<feature type="binding site" evidence="7">
    <location>
        <position position="284"/>
    </location>
    <ligand>
        <name>FAD</name>
        <dbReference type="ChEBI" id="CHEBI:57692"/>
    </ligand>
</feature>
<evidence type="ECO:0000313" key="9">
    <source>
        <dbReference type="EMBL" id="TCL64785.1"/>
    </source>
</evidence>
<dbReference type="InterPro" id="IPR001308">
    <property type="entry name" value="ETF_a/FixB"/>
</dbReference>
<keyword evidence="10" id="KW-1185">Reference proteome</keyword>
<dbReference type="GO" id="GO:0051536">
    <property type="term" value="F:iron-sulfur cluster binding"/>
    <property type="evidence" value="ECO:0007669"/>
    <property type="project" value="UniProtKB-KW"/>
</dbReference>
<dbReference type="RefSeq" id="WP_132015110.1">
    <property type="nucleotide sequence ID" value="NZ_SLUN01000018.1"/>
</dbReference>
<evidence type="ECO:0000256" key="3">
    <source>
        <dbReference type="ARBA" id="ARBA00022723"/>
    </source>
</evidence>
<comment type="cofactor">
    <cofactor evidence="7">
        <name>FAD</name>
        <dbReference type="ChEBI" id="CHEBI:57692"/>
    </cofactor>
    <text evidence="7">Binds 1 FAD per dimer.</text>
</comment>
<dbReference type="PANTHER" id="PTHR43153:SF1">
    <property type="entry name" value="ELECTRON TRANSFER FLAVOPROTEIN SUBUNIT ALPHA, MITOCHONDRIAL"/>
    <property type="match status" value="1"/>
</dbReference>
<feature type="binding site" evidence="7">
    <location>
        <position position="361"/>
    </location>
    <ligand>
        <name>FAD</name>
        <dbReference type="ChEBI" id="CHEBI:57692"/>
    </ligand>
</feature>
<dbReference type="Gene3D" id="3.40.50.1220">
    <property type="entry name" value="TPP-binding domain"/>
    <property type="match status" value="1"/>
</dbReference>
<sequence>MGIKVHVDKCLGCKICISSCPFGIIELVDKKAVIKDGCNFCGSCVSACKFQAIEIQREQEITIDKTLYRGVWVFAEQRQGKLANVAFELLGEGRKLADQLGEPLVALLLGKEVAGIAQQLIAQGADKVLLAEAPELESFLEDPYAQVIVDLARQERPNIILMGATATGRSLAPKVAARLGTGLTADCTGLEVDVAEKNLLQTRPAFGGNLMATILCPNHRPQMATVRPKVFKPLPAASARTGEVVSVDLSHNVWDVRAKILEVVNEVGPAVNLEEANIIVSGGRGLCDPKNFALVEELAETLGAAVGASRAAVDAGWVPYSHQVGQTGKTVGPKVYFACGIHGAIQHMAGMQSSDIIIAINKNPDAPIFKIATFGIVGDVLEILPLLNKEFKKALGK</sequence>
<dbReference type="SUPFAM" id="SSF54862">
    <property type="entry name" value="4Fe-4S ferredoxins"/>
    <property type="match status" value="1"/>
</dbReference>
<dbReference type="Gene3D" id="3.40.50.620">
    <property type="entry name" value="HUPs"/>
    <property type="match status" value="1"/>
</dbReference>
<name>A0A4R1RFP1_HYDET</name>
<keyword evidence="2" id="KW-0285">Flavoprotein</keyword>
<dbReference type="InterPro" id="IPR014731">
    <property type="entry name" value="ETF_asu_C"/>
</dbReference>
<feature type="domain" description="4Fe-4S ferredoxin-type" evidence="8">
    <location>
        <begin position="1"/>
        <end position="30"/>
    </location>
</feature>
<keyword evidence="5" id="KW-0408">Iron</keyword>
<dbReference type="InterPro" id="IPR017896">
    <property type="entry name" value="4Fe4S_Fe-S-bd"/>
</dbReference>
<dbReference type="PROSITE" id="PS51379">
    <property type="entry name" value="4FE4S_FER_2"/>
    <property type="match status" value="2"/>
</dbReference>
<gene>
    <name evidence="9" type="ORF">EDC14_101884</name>
</gene>
<dbReference type="Pfam" id="PF13237">
    <property type="entry name" value="Fer4_10"/>
    <property type="match status" value="1"/>
</dbReference>
<comment type="similarity">
    <text evidence="1">Belongs to the ETF alpha-subunit/FixB family.</text>
</comment>
<accession>A0A4R1RFP1</accession>
<evidence type="ECO:0000256" key="5">
    <source>
        <dbReference type="ARBA" id="ARBA00023004"/>
    </source>
</evidence>
<dbReference type="GO" id="GO:0033539">
    <property type="term" value="P:fatty acid beta-oxidation using acyl-CoA dehydrogenase"/>
    <property type="evidence" value="ECO:0007669"/>
    <property type="project" value="TreeGrafter"/>
</dbReference>
<keyword evidence="3" id="KW-0479">Metal-binding</keyword>
<dbReference type="GO" id="GO:0046872">
    <property type="term" value="F:metal ion binding"/>
    <property type="evidence" value="ECO:0007669"/>
    <property type="project" value="UniProtKB-KW"/>
</dbReference>
<keyword evidence="4 7" id="KW-0274">FAD</keyword>
<dbReference type="EMBL" id="SLUN01000018">
    <property type="protein sequence ID" value="TCL64785.1"/>
    <property type="molecule type" value="Genomic_DNA"/>
</dbReference>
<keyword evidence="6" id="KW-0411">Iron-sulfur</keyword>
<dbReference type="OrthoDB" id="9770286at2"/>
<evidence type="ECO:0000256" key="1">
    <source>
        <dbReference type="ARBA" id="ARBA00005817"/>
    </source>
</evidence>
<evidence type="ECO:0000259" key="8">
    <source>
        <dbReference type="PROSITE" id="PS51379"/>
    </source>
</evidence>
<dbReference type="CDD" id="cd01715">
    <property type="entry name" value="ETF_alpha"/>
    <property type="match status" value="1"/>
</dbReference>
<dbReference type="SUPFAM" id="SSF52467">
    <property type="entry name" value="DHS-like NAD/FAD-binding domain"/>
    <property type="match status" value="1"/>
</dbReference>
<dbReference type="InterPro" id="IPR017900">
    <property type="entry name" value="4Fe4S_Fe_S_CS"/>
</dbReference>
<dbReference type="FunFam" id="3.40.50.1220:FF:000001">
    <property type="entry name" value="Electron transfer flavoprotein, alpha subunit"/>
    <property type="match status" value="1"/>
</dbReference>
<dbReference type="InterPro" id="IPR033947">
    <property type="entry name" value="ETF_alpha_N"/>
</dbReference>
<dbReference type="InterPro" id="IPR014730">
    <property type="entry name" value="ETF_a/b_N"/>
</dbReference>
<proteinExistence type="inferred from homology"/>
<dbReference type="PROSITE" id="PS00198">
    <property type="entry name" value="4FE4S_FER_1"/>
    <property type="match status" value="1"/>
</dbReference>
<feature type="binding site" evidence="7">
    <location>
        <begin position="323"/>
        <end position="327"/>
    </location>
    <ligand>
        <name>FAD</name>
        <dbReference type="ChEBI" id="CHEBI:57692"/>
    </ligand>
</feature>
<dbReference type="Pfam" id="PF01012">
    <property type="entry name" value="ETF"/>
    <property type="match status" value="1"/>
</dbReference>
<dbReference type="Proteomes" id="UP000295008">
    <property type="component" value="Unassembled WGS sequence"/>
</dbReference>
<comment type="caution">
    <text evidence="9">The sequence shown here is derived from an EMBL/GenBank/DDBJ whole genome shotgun (WGS) entry which is preliminary data.</text>
</comment>
<feature type="domain" description="4Fe-4S ferredoxin-type" evidence="8">
    <location>
        <begin position="33"/>
        <end position="58"/>
    </location>
</feature>
<organism evidence="9 10">
    <name type="scientific">Hydrogenispora ethanolica</name>
    <dbReference type="NCBI Taxonomy" id="1082276"/>
    <lineage>
        <taxon>Bacteria</taxon>
        <taxon>Bacillati</taxon>
        <taxon>Bacillota</taxon>
        <taxon>Hydrogenispora</taxon>
    </lineage>
</organism>
<evidence type="ECO:0000256" key="7">
    <source>
        <dbReference type="PIRSR" id="PIRSR000089-1"/>
    </source>
</evidence>
<evidence type="ECO:0000313" key="10">
    <source>
        <dbReference type="Proteomes" id="UP000295008"/>
    </source>
</evidence>
<dbReference type="SMART" id="SM00893">
    <property type="entry name" value="ETF"/>
    <property type="match status" value="1"/>
</dbReference>
<evidence type="ECO:0000256" key="2">
    <source>
        <dbReference type="ARBA" id="ARBA00022630"/>
    </source>
</evidence>